<dbReference type="CDD" id="cd09917">
    <property type="entry name" value="F-box_SF"/>
    <property type="match status" value="1"/>
</dbReference>
<dbReference type="Pfam" id="PF00646">
    <property type="entry name" value="F-box"/>
    <property type="match status" value="1"/>
</dbReference>
<dbReference type="InterPro" id="IPR001810">
    <property type="entry name" value="F-box_dom"/>
</dbReference>
<dbReference type="InterPro" id="IPR036047">
    <property type="entry name" value="F-box-like_dom_sf"/>
</dbReference>
<protein>
    <recommendedName>
        <fullName evidence="1">F-box domain-containing protein</fullName>
    </recommendedName>
</protein>
<dbReference type="SUPFAM" id="SSF52047">
    <property type="entry name" value="RNI-like"/>
    <property type="match status" value="1"/>
</dbReference>
<keyword evidence="3" id="KW-1185">Reference proteome</keyword>
<feature type="domain" description="F-box" evidence="1">
    <location>
        <begin position="15"/>
        <end position="47"/>
    </location>
</feature>
<dbReference type="Proteomes" id="UP000256964">
    <property type="component" value="Unassembled WGS sequence"/>
</dbReference>
<dbReference type="Gene3D" id="3.80.10.10">
    <property type="entry name" value="Ribonuclease Inhibitor"/>
    <property type="match status" value="1"/>
</dbReference>
<evidence type="ECO:0000313" key="3">
    <source>
        <dbReference type="Proteomes" id="UP000256964"/>
    </source>
</evidence>
<reference evidence="2 3" key="1">
    <citation type="journal article" date="2018" name="Biotechnol. Biofuels">
        <title>Integrative visual omics of the white-rot fungus Polyporus brumalis exposes the biotechnological potential of its oxidative enzymes for delignifying raw plant biomass.</title>
        <authorList>
            <person name="Miyauchi S."/>
            <person name="Rancon A."/>
            <person name="Drula E."/>
            <person name="Hage H."/>
            <person name="Chaduli D."/>
            <person name="Favel A."/>
            <person name="Grisel S."/>
            <person name="Henrissat B."/>
            <person name="Herpoel-Gimbert I."/>
            <person name="Ruiz-Duenas F.J."/>
            <person name="Chevret D."/>
            <person name="Hainaut M."/>
            <person name="Lin J."/>
            <person name="Wang M."/>
            <person name="Pangilinan J."/>
            <person name="Lipzen A."/>
            <person name="Lesage-Meessen L."/>
            <person name="Navarro D."/>
            <person name="Riley R."/>
            <person name="Grigoriev I.V."/>
            <person name="Zhou S."/>
            <person name="Raouche S."/>
            <person name="Rosso M.N."/>
        </authorList>
    </citation>
    <scope>NUCLEOTIDE SEQUENCE [LARGE SCALE GENOMIC DNA]</scope>
    <source>
        <strain evidence="2 3">BRFM 1820</strain>
    </source>
</reference>
<evidence type="ECO:0000259" key="1">
    <source>
        <dbReference type="Pfam" id="PF00646"/>
    </source>
</evidence>
<evidence type="ECO:0000313" key="2">
    <source>
        <dbReference type="EMBL" id="RDX43349.1"/>
    </source>
</evidence>
<proteinExistence type="predicted"/>
<dbReference type="InterPro" id="IPR032675">
    <property type="entry name" value="LRR_dom_sf"/>
</dbReference>
<gene>
    <name evidence="2" type="ORF">OH76DRAFT_1206309</name>
</gene>
<dbReference type="SUPFAM" id="SSF81383">
    <property type="entry name" value="F-box domain"/>
    <property type="match status" value="1"/>
</dbReference>
<dbReference type="EMBL" id="KZ857466">
    <property type="protein sequence ID" value="RDX43349.1"/>
    <property type="molecule type" value="Genomic_DNA"/>
</dbReference>
<dbReference type="AlphaFoldDB" id="A0A371CSW3"/>
<organism evidence="2 3">
    <name type="scientific">Lentinus brumalis</name>
    <dbReference type="NCBI Taxonomy" id="2498619"/>
    <lineage>
        <taxon>Eukaryota</taxon>
        <taxon>Fungi</taxon>
        <taxon>Dikarya</taxon>
        <taxon>Basidiomycota</taxon>
        <taxon>Agaricomycotina</taxon>
        <taxon>Agaricomycetes</taxon>
        <taxon>Polyporales</taxon>
        <taxon>Polyporaceae</taxon>
        <taxon>Lentinus</taxon>
    </lineage>
</organism>
<dbReference type="OrthoDB" id="3238099at2759"/>
<name>A0A371CSW3_9APHY</name>
<sequence length="503" mass="56469">MTTADAPRSEPKDSLRLPPEIWRLVVQNLSREDARSLLSVCTLFHELAVPSVFSHVTVRFGLWPPHDWSGDENDDTQQSKELRRSELSTCELLFHILRTPSFARVVKKLSVRAYGEEDVFELYALKEAILVMTNIASFCWEGRRPLPTALVLDALAHSSGHVLCELSLPSTVSTWSYAAKLQPLQALTLHRPDDECDALLLSGSAQVPIAAAVEANEETLTRLTLYGDGIWDCPLRSLLRLQELELILPISLNGFEHVMAQCAELRYLTLDLKSGSRHFVRMVQAHPTTLPLLTAFKLLGTNADDAGSIALADFLRDKKNLRMLDFGWLRNEEVVEDGPEGGLPLPLLEVLPQLPALEVLGLTVARNRLTPATIRFLAQYIPPQLSALMLRLESRVFFEVNGAAEEWTNLVAKLTSLRYLHVLNKALLGDVKRKLLENHPRSLELFGYGCDMRWIGRDLSGHGSPKDLPPWPLAKVTFCTAEDFGCAEWEWLFRYHCLDALAL</sequence>
<accession>A0A371CSW3</accession>